<feature type="region of interest" description="Disordered" evidence="1">
    <location>
        <begin position="53"/>
        <end position="77"/>
    </location>
</feature>
<dbReference type="PROSITE" id="PS50003">
    <property type="entry name" value="PH_DOMAIN"/>
    <property type="match status" value="2"/>
</dbReference>
<feature type="domain" description="PH" evidence="2">
    <location>
        <begin position="92"/>
        <end position="187"/>
    </location>
</feature>
<gene>
    <name evidence="3" type="ORF">AMORRO_LOCUS761</name>
</gene>
<dbReference type="Gene3D" id="2.30.29.30">
    <property type="entry name" value="Pleckstrin-homology domain (PH domain)/Phosphotyrosine-binding domain (PTB)"/>
    <property type="match status" value="2"/>
</dbReference>
<dbReference type="OrthoDB" id="2157866at2759"/>
<name>A0A9N8YUX1_9GLOM</name>
<dbReference type="FunFam" id="2.30.29.30:FF:000286">
    <property type="entry name" value="PH-protein kinase domain containing protein"/>
    <property type="match status" value="2"/>
</dbReference>
<dbReference type="SUPFAM" id="SSF50729">
    <property type="entry name" value="PH domain-like"/>
    <property type="match status" value="2"/>
</dbReference>
<dbReference type="InterPro" id="IPR001849">
    <property type="entry name" value="PH_domain"/>
</dbReference>
<evidence type="ECO:0000256" key="1">
    <source>
        <dbReference type="SAM" id="MobiDB-lite"/>
    </source>
</evidence>
<sequence>MSETSSSVQVLKPTSALKELNCNTMSTPVGILRNTNHAQQKKPLEVVAGPLSDTSESEIEGANQVDNGPGYETEPEGVLNPEEARETLHHENIIKAGYLEKKQEIRNNWKRRWFVLRPTKLAYYKSDKEYELLRILDLNDIRAVAEVKLKNRTDVFGIVTPKRTYYVQAVNKKELEEWVDVINKVKKEVQDDEFLDKDDEGIQADSEIATSKKGKSQARNSRSLKLETQLSPGQMSPEVESPTIDHQASQFQSTEKGEGDNSHVSLSRVSAGSIHNGPSSPTSPMAGQFVPERKDTWKKRWFVLKNTKLCYYKDHEGKRAHKNINLSDILDAIEIDDVSKSKKHCFKIITPKRNYICCAASEELQVAWLASLQMALEKIKEKHKE</sequence>
<feature type="compositionally biased region" description="Polar residues" evidence="1">
    <location>
        <begin position="217"/>
        <end position="234"/>
    </location>
</feature>
<feature type="compositionally biased region" description="Polar residues" evidence="1">
    <location>
        <begin position="276"/>
        <end position="285"/>
    </location>
</feature>
<dbReference type="SMART" id="SM00233">
    <property type="entry name" value="PH"/>
    <property type="match status" value="2"/>
</dbReference>
<proteinExistence type="predicted"/>
<dbReference type="InterPro" id="IPR051707">
    <property type="entry name" value="PI-Interact_SigTrans_Reg"/>
</dbReference>
<evidence type="ECO:0000259" key="2">
    <source>
        <dbReference type="PROSITE" id="PS50003"/>
    </source>
</evidence>
<reference evidence="3" key="1">
    <citation type="submission" date="2021-06" db="EMBL/GenBank/DDBJ databases">
        <authorList>
            <person name="Kallberg Y."/>
            <person name="Tangrot J."/>
            <person name="Rosling A."/>
        </authorList>
    </citation>
    <scope>NUCLEOTIDE SEQUENCE</scope>
    <source>
        <strain evidence="3">CL551</strain>
    </source>
</reference>
<protein>
    <submittedName>
        <fullName evidence="3">158_t:CDS:1</fullName>
    </submittedName>
</protein>
<dbReference type="InterPro" id="IPR011993">
    <property type="entry name" value="PH-like_dom_sf"/>
</dbReference>
<comment type="caution">
    <text evidence="3">The sequence shown here is derived from an EMBL/GenBank/DDBJ whole genome shotgun (WGS) entry which is preliminary data.</text>
</comment>
<dbReference type="EMBL" id="CAJVPV010000244">
    <property type="protein sequence ID" value="CAG8448335.1"/>
    <property type="molecule type" value="Genomic_DNA"/>
</dbReference>
<dbReference type="Proteomes" id="UP000789342">
    <property type="component" value="Unassembled WGS sequence"/>
</dbReference>
<dbReference type="AlphaFoldDB" id="A0A9N8YUX1"/>
<dbReference type="PANTHER" id="PTHR14336">
    <property type="entry name" value="TANDEM PH DOMAIN CONTAINING PROTEIN"/>
    <property type="match status" value="1"/>
</dbReference>
<keyword evidence="4" id="KW-1185">Reference proteome</keyword>
<evidence type="ECO:0000313" key="4">
    <source>
        <dbReference type="Proteomes" id="UP000789342"/>
    </source>
</evidence>
<organism evidence="3 4">
    <name type="scientific">Acaulospora morrowiae</name>
    <dbReference type="NCBI Taxonomy" id="94023"/>
    <lineage>
        <taxon>Eukaryota</taxon>
        <taxon>Fungi</taxon>
        <taxon>Fungi incertae sedis</taxon>
        <taxon>Mucoromycota</taxon>
        <taxon>Glomeromycotina</taxon>
        <taxon>Glomeromycetes</taxon>
        <taxon>Diversisporales</taxon>
        <taxon>Acaulosporaceae</taxon>
        <taxon>Acaulospora</taxon>
    </lineage>
</organism>
<feature type="compositionally biased region" description="Polar residues" evidence="1">
    <location>
        <begin position="244"/>
        <end position="254"/>
    </location>
</feature>
<accession>A0A9N8YUX1</accession>
<dbReference type="Pfam" id="PF00169">
    <property type="entry name" value="PH"/>
    <property type="match status" value="2"/>
</dbReference>
<feature type="domain" description="PH" evidence="2">
    <location>
        <begin position="282"/>
        <end position="377"/>
    </location>
</feature>
<feature type="region of interest" description="Disordered" evidence="1">
    <location>
        <begin position="197"/>
        <end position="290"/>
    </location>
</feature>
<evidence type="ECO:0000313" key="3">
    <source>
        <dbReference type="EMBL" id="CAG8448335.1"/>
    </source>
</evidence>